<dbReference type="Gene3D" id="3.20.20.300">
    <property type="entry name" value="Glycoside hydrolase, family 3, N-terminal domain"/>
    <property type="match status" value="1"/>
</dbReference>
<evidence type="ECO:0000313" key="4">
    <source>
        <dbReference type="EMBL" id="GAA6503230.1"/>
    </source>
</evidence>
<dbReference type="Pfam" id="PF01915">
    <property type="entry name" value="Glyco_hydro_3_C"/>
    <property type="match status" value="1"/>
</dbReference>
<feature type="domain" description="Fibronectin type III-like" evidence="3">
    <location>
        <begin position="331"/>
        <end position="406"/>
    </location>
</feature>
<evidence type="ECO:0000259" key="3">
    <source>
        <dbReference type="SMART" id="SM01217"/>
    </source>
</evidence>
<comment type="similarity">
    <text evidence="1">Belongs to the glycosyl hydrolase 3 family.</text>
</comment>
<dbReference type="GO" id="GO:0016787">
    <property type="term" value="F:hydrolase activity"/>
    <property type="evidence" value="ECO:0007669"/>
    <property type="project" value="UniProtKB-KW"/>
</dbReference>
<dbReference type="Gene3D" id="3.40.50.1700">
    <property type="entry name" value="Glycoside hydrolase family 3 C-terminal domain"/>
    <property type="match status" value="1"/>
</dbReference>
<dbReference type="SUPFAM" id="SSF51445">
    <property type="entry name" value="(Trans)glycosidases"/>
    <property type="match status" value="1"/>
</dbReference>
<keyword evidence="2 4" id="KW-0378">Hydrolase</keyword>
<protein>
    <submittedName>
        <fullName evidence="4">Glycoside hydrolase family 3 protein</fullName>
    </submittedName>
</protein>
<dbReference type="InterPro" id="IPR026891">
    <property type="entry name" value="Fn3-like"/>
</dbReference>
<evidence type="ECO:0000313" key="5">
    <source>
        <dbReference type="Proteomes" id="UP001600941"/>
    </source>
</evidence>
<keyword evidence="5" id="KW-1185">Reference proteome</keyword>
<dbReference type="InterPro" id="IPR036881">
    <property type="entry name" value="Glyco_hydro_3_C_sf"/>
</dbReference>
<evidence type="ECO:0000256" key="2">
    <source>
        <dbReference type="ARBA" id="ARBA00022801"/>
    </source>
</evidence>
<accession>A0ABQ0C365</accession>
<evidence type="ECO:0000256" key="1">
    <source>
        <dbReference type="ARBA" id="ARBA00005336"/>
    </source>
</evidence>
<dbReference type="RefSeq" id="WP_256129960.1">
    <property type="nucleotide sequence ID" value="NZ_BAABZQ010000001.1"/>
</dbReference>
<organism evidence="4 5">
    <name type="scientific">Blautia parvula</name>
    <dbReference type="NCBI Taxonomy" id="2877527"/>
    <lineage>
        <taxon>Bacteria</taxon>
        <taxon>Bacillati</taxon>
        <taxon>Bacillota</taxon>
        <taxon>Clostridia</taxon>
        <taxon>Lachnospirales</taxon>
        <taxon>Lachnospiraceae</taxon>
        <taxon>Blautia</taxon>
    </lineage>
</organism>
<dbReference type="Pfam" id="PF14310">
    <property type="entry name" value="Fn3-like"/>
    <property type="match status" value="1"/>
</dbReference>
<dbReference type="Gene3D" id="2.60.40.10">
    <property type="entry name" value="Immunoglobulins"/>
    <property type="match status" value="1"/>
</dbReference>
<gene>
    <name evidence="4" type="ORF">K340107D12_60460</name>
</gene>
<proteinExistence type="inferred from homology"/>
<dbReference type="Pfam" id="PF00933">
    <property type="entry name" value="Glyco_hydro_3"/>
    <property type="match status" value="1"/>
</dbReference>
<name>A0ABQ0C365_9FIRM</name>
<comment type="caution">
    <text evidence="4">The sequence shown here is derived from an EMBL/GenBank/DDBJ whole genome shotgun (WGS) entry which is preliminary data.</text>
</comment>
<dbReference type="InterPro" id="IPR017853">
    <property type="entry name" value="GH"/>
</dbReference>
<dbReference type="InterPro" id="IPR013783">
    <property type="entry name" value="Ig-like_fold"/>
</dbReference>
<sequence length="785" mass="86304">MKRWARALYQPCLPLGRNGQRVTGCEEHILLSRKAAAEGMVLLKNEKSILPFEKGTRLALFGKGSVDYVKGGGGSGDVTTAYVRSLQDGLEIKEEEGKVQVLASLGKFYRENVSAQYAGGIQPGMTAEPEIPCDLLEKAKAWADVAVISICRFSGEGWDRKGIPGDGDFYLTREEQSMVETVTANFEKVVVVLNVGGMVDTSWFCNSEKIQGVLLAWQGGMEGGLAAADLLCGDVNPSGKLTDTFARTFDDYPSSAGFNESEDYVDYTEDIYVGYRYFETIPGAAEKVNYPFGFGLSYTEFAIEPLRAGEEDGTICVDVRVTNMGSRAGKEVVQLYYRAPQGVLGKPLEVLGAFAKTELLGAGQSQVLRLKMPVKAMASYDDLGKIQASAYVLEAGNYSFRIGNSVRNTVKLDYEYQAAQTVVIEQLERKCAPAALKSRLLADGSYEELPQGGDVYEKNRLIPQDIDTLEGVEPDVQGITYQEKKEWRNADRITLEDVAEGKADLRRLLAQLSDRELAGLLGGQVNTGTANTYGMGNLPAYGIPNIMTADGPAGLRIREECGVYTTAWPCATLLACTWNPEMVFEAGAAGAAEVKENNIGVWLTPAMNIHRSPLCGRNFEYYSEDPLVSGKMGAAMIRGIQSQHIGASMKHFCCNNKETNRKDSDSRVSERALREIYLKGFEIAVKEAQPWTVMTSYNLMNGYPTSCNPELLNGILREEWGFEGMVTTDWWNHAEHYLEVKAGGDIKMGCGYPDRILEAKEKGFVSREEMEKCAERILGMILKVD</sequence>
<dbReference type="PANTHER" id="PTHR42715">
    <property type="entry name" value="BETA-GLUCOSIDASE"/>
    <property type="match status" value="1"/>
</dbReference>
<dbReference type="InterPro" id="IPR001764">
    <property type="entry name" value="Glyco_hydro_3_N"/>
</dbReference>
<reference evidence="4 5" key="1">
    <citation type="submission" date="2024-04" db="EMBL/GenBank/DDBJ databases">
        <title>Defined microbial consortia suppress multidrug-resistant proinflammatory Enterobacteriaceae via ecological control.</title>
        <authorList>
            <person name="Furuichi M."/>
            <person name="Kawaguchi T."/>
            <person name="Pust M."/>
            <person name="Yasuma K."/>
            <person name="Plichta D."/>
            <person name="Hasegawa N."/>
            <person name="Ohya T."/>
            <person name="Bhattarai S."/>
            <person name="Sasajima S."/>
            <person name="Aoto Y."/>
            <person name="Tuganbaev T."/>
            <person name="Yaginuma M."/>
            <person name="Ueda M."/>
            <person name="Okahashi N."/>
            <person name="Amafuji K."/>
            <person name="Kiridooshi Y."/>
            <person name="Sugita K."/>
            <person name="Strazar M."/>
            <person name="Skelly A."/>
            <person name="Suda W."/>
            <person name="Hattori M."/>
            <person name="Nakamoto N."/>
            <person name="Caballero S."/>
            <person name="Norman J."/>
            <person name="Olle B."/>
            <person name="Tanoue T."/>
            <person name="Arita M."/>
            <person name="Bucci V."/>
            <person name="Atarashi K."/>
            <person name="Xavier R."/>
            <person name="Honda K."/>
        </authorList>
    </citation>
    <scope>NUCLEOTIDE SEQUENCE [LARGE SCALE GENOMIC DNA]</scope>
    <source>
        <strain evidence="5">k34-0107-D12</strain>
    </source>
</reference>
<dbReference type="InterPro" id="IPR002772">
    <property type="entry name" value="Glyco_hydro_3_C"/>
</dbReference>
<dbReference type="SMART" id="SM01217">
    <property type="entry name" value="Fn3_like"/>
    <property type="match status" value="1"/>
</dbReference>
<dbReference type="InterPro" id="IPR050288">
    <property type="entry name" value="Cellulose_deg_GH3"/>
</dbReference>
<dbReference type="SUPFAM" id="SSF52279">
    <property type="entry name" value="Beta-D-glucan exohydrolase, C-terminal domain"/>
    <property type="match status" value="1"/>
</dbReference>
<dbReference type="PANTHER" id="PTHR42715:SF10">
    <property type="entry name" value="BETA-GLUCOSIDASE"/>
    <property type="match status" value="1"/>
</dbReference>
<dbReference type="EMBL" id="BAABZQ010000001">
    <property type="protein sequence ID" value="GAA6503230.1"/>
    <property type="molecule type" value="Genomic_DNA"/>
</dbReference>
<dbReference type="InterPro" id="IPR036962">
    <property type="entry name" value="Glyco_hydro_3_N_sf"/>
</dbReference>
<dbReference type="Proteomes" id="UP001600941">
    <property type="component" value="Unassembled WGS sequence"/>
</dbReference>
<dbReference type="PRINTS" id="PR00133">
    <property type="entry name" value="GLHYDRLASE3"/>
</dbReference>